<name>A0A0F9NWH4_9ZZZZ</name>
<sequence length="215" mass="25701">MVNGSHKKSRSHKRVASTEKVSNISGTSNKTNQNRNIKRKVTHRLSNSQKYYVMSLEEGIKKKYKKFRRTNSQKDFVDYQMAIVQAKEFYSQKGLTRKDYQEIDDIQLETSVAHYYLNEKQTEILFDLEIAIVRRRDRYERSPSKTQFRKLERLIQHRDRFLANANNIEDEDEEVAMVQKLVADNSKVIKALYLEKEDKRKNKENERKRYNIENA</sequence>
<feature type="coiled-coil region" evidence="1">
    <location>
        <begin position="151"/>
        <end position="213"/>
    </location>
</feature>
<organism evidence="3">
    <name type="scientific">marine sediment metagenome</name>
    <dbReference type="NCBI Taxonomy" id="412755"/>
    <lineage>
        <taxon>unclassified sequences</taxon>
        <taxon>metagenomes</taxon>
        <taxon>ecological metagenomes</taxon>
    </lineage>
</organism>
<comment type="caution">
    <text evidence="3">The sequence shown here is derived from an EMBL/GenBank/DDBJ whole genome shotgun (WGS) entry which is preliminary data.</text>
</comment>
<keyword evidence="1" id="KW-0175">Coiled coil</keyword>
<gene>
    <name evidence="3" type="ORF">LCGC14_1287130</name>
</gene>
<reference evidence="3" key="1">
    <citation type="journal article" date="2015" name="Nature">
        <title>Complex archaea that bridge the gap between prokaryotes and eukaryotes.</title>
        <authorList>
            <person name="Spang A."/>
            <person name="Saw J.H."/>
            <person name="Jorgensen S.L."/>
            <person name="Zaremba-Niedzwiedzka K."/>
            <person name="Martijn J."/>
            <person name="Lind A.E."/>
            <person name="van Eijk R."/>
            <person name="Schleper C."/>
            <person name="Guy L."/>
            <person name="Ettema T.J."/>
        </authorList>
    </citation>
    <scope>NUCLEOTIDE SEQUENCE</scope>
</reference>
<evidence type="ECO:0000313" key="3">
    <source>
        <dbReference type="EMBL" id="KKM85632.1"/>
    </source>
</evidence>
<proteinExistence type="predicted"/>
<dbReference type="AlphaFoldDB" id="A0A0F9NWH4"/>
<feature type="compositionally biased region" description="Basic residues" evidence="2">
    <location>
        <begin position="1"/>
        <end position="15"/>
    </location>
</feature>
<evidence type="ECO:0000256" key="1">
    <source>
        <dbReference type="SAM" id="Coils"/>
    </source>
</evidence>
<evidence type="ECO:0000256" key="2">
    <source>
        <dbReference type="SAM" id="MobiDB-lite"/>
    </source>
</evidence>
<dbReference type="EMBL" id="LAZR01007380">
    <property type="protein sequence ID" value="KKM85632.1"/>
    <property type="molecule type" value="Genomic_DNA"/>
</dbReference>
<feature type="region of interest" description="Disordered" evidence="2">
    <location>
        <begin position="1"/>
        <end position="36"/>
    </location>
</feature>
<accession>A0A0F9NWH4</accession>
<feature type="compositionally biased region" description="Polar residues" evidence="2">
    <location>
        <begin position="19"/>
        <end position="35"/>
    </location>
</feature>
<protein>
    <submittedName>
        <fullName evidence="3">Uncharacterized protein</fullName>
    </submittedName>
</protein>